<dbReference type="Proteomes" id="UP000034120">
    <property type="component" value="Unassembled WGS sequence"/>
</dbReference>
<feature type="transmembrane region" description="Helical" evidence="1">
    <location>
        <begin position="66"/>
        <end position="86"/>
    </location>
</feature>
<protein>
    <submittedName>
        <fullName evidence="2">Uncharacterized protein</fullName>
    </submittedName>
</protein>
<gene>
    <name evidence="2" type="ORF">UY57_C0029G0004</name>
</gene>
<dbReference type="AlphaFoldDB" id="A0A0G1WE65"/>
<comment type="caution">
    <text evidence="2">The sequence shown here is derived from an EMBL/GenBank/DDBJ whole genome shotgun (WGS) entry which is preliminary data.</text>
</comment>
<evidence type="ECO:0000313" key="2">
    <source>
        <dbReference type="EMBL" id="KKW16925.1"/>
    </source>
</evidence>
<keyword evidence="1" id="KW-0812">Transmembrane</keyword>
<evidence type="ECO:0000313" key="3">
    <source>
        <dbReference type="Proteomes" id="UP000034120"/>
    </source>
</evidence>
<keyword evidence="1" id="KW-0472">Membrane</keyword>
<name>A0A0G1WE65_9BACT</name>
<dbReference type="EMBL" id="LCQM01000029">
    <property type="protein sequence ID" value="KKW16925.1"/>
    <property type="molecule type" value="Genomic_DNA"/>
</dbReference>
<evidence type="ECO:0000256" key="1">
    <source>
        <dbReference type="SAM" id="Phobius"/>
    </source>
</evidence>
<sequence>MIRTLKLGMDTSRTHMWYKCFAYKKIIYTPSYIPFTGIREMAPPRVMTFALGKISKYIHKTSRDELIDALTFLFGIPMLAFVLFWIGEVLRRVRDVQIAAKSPYVQP</sequence>
<accession>A0A0G1WE65</accession>
<reference evidence="2 3" key="1">
    <citation type="journal article" date="2015" name="Nature">
        <title>rRNA introns, odd ribosomes, and small enigmatic genomes across a large radiation of phyla.</title>
        <authorList>
            <person name="Brown C.T."/>
            <person name="Hug L.A."/>
            <person name="Thomas B.C."/>
            <person name="Sharon I."/>
            <person name="Castelle C.J."/>
            <person name="Singh A."/>
            <person name="Wilkins M.J."/>
            <person name="Williams K.H."/>
            <person name="Banfield J.F."/>
        </authorList>
    </citation>
    <scope>NUCLEOTIDE SEQUENCE [LARGE SCALE GENOMIC DNA]</scope>
</reference>
<proteinExistence type="predicted"/>
<keyword evidence="1" id="KW-1133">Transmembrane helix</keyword>
<organism evidence="2 3">
    <name type="scientific">Candidatus Kaiserbacteria bacterium GW2011_GWB1_50_17</name>
    <dbReference type="NCBI Taxonomy" id="1618673"/>
    <lineage>
        <taxon>Bacteria</taxon>
        <taxon>Candidatus Kaiseribacteriota</taxon>
    </lineage>
</organism>